<organism evidence="1 2">
    <name type="scientific">Streptococcus parasanguinis F0449</name>
    <dbReference type="NCBI Taxonomy" id="1095733"/>
    <lineage>
        <taxon>Bacteria</taxon>
        <taxon>Bacillati</taxon>
        <taxon>Bacillota</taxon>
        <taxon>Bacilli</taxon>
        <taxon>Lactobacillales</taxon>
        <taxon>Streptococcaceae</taxon>
        <taxon>Streptococcus</taxon>
    </lineage>
</organism>
<dbReference type="AlphaFoldDB" id="I2NTL2"/>
<sequence>MLHHFKQLLSAPLLPHPKYLFKKHLYFNIFDYFQDEKASQIHVGYYAQKE</sequence>
<comment type="caution">
    <text evidence="1">The sequence shown here is derived from an EMBL/GenBank/DDBJ whole genome shotgun (WGS) entry which is preliminary data.</text>
</comment>
<evidence type="ECO:0000313" key="2">
    <source>
        <dbReference type="Proteomes" id="UP000003357"/>
    </source>
</evidence>
<name>I2NTL2_STRPA</name>
<proteinExistence type="predicted"/>
<feature type="non-terminal residue" evidence="1">
    <location>
        <position position="50"/>
    </location>
</feature>
<protein>
    <submittedName>
        <fullName evidence="1">Uncharacterized protein</fullName>
    </submittedName>
</protein>
<dbReference type="Proteomes" id="UP000003357">
    <property type="component" value="Unassembled WGS sequence"/>
</dbReference>
<accession>I2NTL2</accession>
<evidence type="ECO:0000313" key="1">
    <source>
        <dbReference type="EMBL" id="EIG29173.1"/>
    </source>
</evidence>
<dbReference type="EMBL" id="AJMV01000007">
    <property type="protein sequence ID" value="EIG29173.1"/>
    <property type="molecule type" value="Genomic_DNA"/>
</dbReference>
<reference evidence="1 2" key="1">
    <citation type="submission" date="2012-04" db="EMBL/GenBank/DDBJ databases">
        <authorList>
            <person name="Harkins D.M."/>
            <person name="Madupu R."/>
            <person name="Durkin A.S."/>
            <person name="Torralba M."/>
            <person name="Methe B."/>
            <person name="Sutton G.G."/>
            <person name="Nelson K.E."/>
        </authorList>
    </citation>
    <scope>NUCLEOTIDE SEQUENCE [LARGE SCALE GENOMIC DNA]</scope>
    <source>
        <strain evidence="1 2">F0449</strain>
    </source>
</reference>
<gene>
    <name evidence="1" type="ORF">HMPREF9971_0881</name>
</gene>